<keyword evidence="7 13" id="KW-0067">ATP-binding</keyword>
<dbReference type="SUPFAM" id="SSF52540">
    <property type="entry name" value="P-loop containing nucleoside triphosphate hydrolases"/>
    <property type="match status" value="1"/>
</dbReference>
<dbReference type="Pfam" id="PF00117">
    <property type="entry name" value="GATase"/>
    <property type="match status" value="1"/>
</dbReference>
<dbReference type="SUPFAM" id="SSF52317">
    <property type="entry name" value="Class I glutamine amidotransferase-like"/>
    <property type="match status" value="1"/>
</dbReference>
<keyword evidence="4 13" id="KW-0436">Ligase</keyword>
<dbReference type="OrthoDB" id="1739076at2759"/>
<dbReference type="InterPro" id="IPR029062">
    <property type="entry name" value="Class_I_gatase-like"/>
</dbReference>
<dbReference type="CDD" id="cd01746">
    <property type="entry name" value="GATase1_CTP_Synthase"/>
    <property type="match status" value="1"/>
</dbReference>
<evidence type="ECO:0000259" key="14">
    <source>
        <dbReference type="Pfam" id="PF00117"/>
    </source>
</evidence>
<dbReference type="Pfam" id="PF06418">
    <property type="entry name" value="CTP_synth_N"/>
    <property type="match status" value="1"/>
</dbReference>
<accession>A0A1X0NWU9</accession>
<keyword evidence="17" id="KW-1185">Reference proteome</keyword>
<dbReference type="PANTHER" id="PTHR11550">
    <property type="entry name" value="CTP SYNTHASE"/>
    <property type="match status" value="1"/>
</dbReference>
<evidence type="ECO:0000256" key="6">
    <source>
        <dbReference type="ARBA" id="ARBA00022741"/>
    </source>
</evidence>
<dbReference type="STRING" id="67003.A0A1X0NWU9"/>
<dbReference type="VEuPathDB" id="TriTrypDB:TM35_000142390"/>
<evidence type="ECO:0000256" key="11">
    <source>
        <dbReference type="ARBA" id="ARBA00047781"/>
    </source>
</evidence>
<evidence type="ECO:0000256" key="1">
    <source>
        <dbReference type="ARBA" id="ARBA00005171"/>
    </source>
</evidence>
<dbReference type="InterPro" id="IPR033828">
    <property type="entry name" value="GATase1_CTP_Synthase"/>
</dbReference>
<evidence type="ECO:0000256" key="3">
    <source>
        <dbReference type="ARBA" id="ARBA00012291"/>
    </source>
</evidence>
<keyword evidence="8" id="KW-0460">Magnesium</keyword>
<evidence type="ECO:0000256" key="12">
    <source>
        <dbReference type="ARBA" id="ARBA00070745"/>
    </source>
</evidence>
<comment type="similarity">
    <text evidence="2 13">Belongs to the CTP synthase family.</text>
</comment>
<dbReference type="NCBIfam" id="TIGR00337">
    <property type="entry name" value="PyrG"/>
    <property type="match status" value="1"/>
</dbReference>
<protein>
    <recommendedName>
        <fullName evidence="12 13">CTP synthase</fullName>
        <ecNumber evidence="3 13">6.3.4.2</ecNumber>
    </recommendedName>
    <alternativeName>
        <fullName evidence="13">UTP--ammonia ligase</fullName>
    </alternativeName>
</protein>
<evidence type="ECO:0000256" key="4">
    <source>
        <dbReference type="ARBA" id="ARBA00022598"/>
    </source>
</evidence>
<dbReference type="GO" id="GO:0044210">
    <property type="term" value="P:'de novo' CTP biosynthetic process"/>
    <property type="evidence" value="ECO:0007669"/>
    <property type="project" value="UniProtKB-UniRule"/>
</dbReference>
<dbReference type="GeneID" id="39985464"/>
<evidence type="ECO:0000256" key="13">
    <source>
        <dbReference type="RuleBase" id="RU810713"/>
    </source>
</evidence>
<dbReference type="UniPathway" id="UPA00159">
    <property type="reaction ID" value="UER00277"/>
</dbReference>
<comment type="pathway">
    <text evidence="1 13">Pyrimidine metabolism; CTP biosynthesis via de novo pathway; CTP from UDP: step 2/2.</text>
</comment>
<feature type="domain" description="CTP synthase N-terminal" evidence="15">
    <location>
        <begin position="29"/>
        <end position="297"/>
    </location>
</feature>
<dbReference type="InterPro" id="IPR027417">
    <property type="entry name" value="P-loop_NTPase"/>
</dbReference>
<keyword evidence="6 13" id="KW-0547">Nucleotide-binding</keyword>
<keyword evidence="9 13" id="KW-0315">Glutamine amidotransferase</keyword>
<dbReference type="InterPro" id="IPR004468">
    <property type="entry name" value="CTP_synthase"/>
</dbReference>
<proteinExistence type="inferred from homology"/>
<dbReference type="InterPro" id="IPR017456">
    <property type="entry name" value="CTP_synthase_N"/>
</dbReference>
<dbReference type="NCBIfam" id="NF003792">
    <property type="entry name" value="PRK05380.1"/>
    <property type="match status" value="1"/>
</dbReference>
<evidence type="ECO:0000313" key="17">
    <source>
        <dbReference type="Proteomes" id="UP000192257"/>
    </source>
</evidence>
<dbReference type="GO" id="GO:0097268">
    <property type="term" value="C:cytoophidium"/>
    <property type="evidence" value="ECO:0007669"/>
    <property type="project" value="UniProtKB-ARBA"/>
</dbReference>
<evidence type="ECO:0000256" key="10">
    <source>
        <dbReference type="ARBA" id="ARBA00022975"/>
    </source>
</evidence>
<evidence type="ECO:0000256" key="8">
    <source>
        <dbReference type="ARBA" id="ARBA00022842"/>
    </source>
</evidence>
<feature type="domain" description="Glutamine amidotransferase" evidence="14">
    <location>
        <begin position="341"/>
        <end position="566"/>
    </location>
</feature>
<comment type="caution">
    <text evidence="16">The sequence shown here is derived from an EMBL/GenBank/DDBJ whole genome shotgun (WGS) entry which is preliminary data.</text>
</comment>
<evidence type="ECO:0000313" key="16">
    <source>
        <dbReference type="EMBL" id="ORC89028.1"/>
    </source>
</evidence>
<dbReference type="PANTHER" id="PTHR11550:SF0">
    <property type="entry name" value="CTP SYNTHASE-RELATED"/>
    <property type="match status" value="1"/>
</dbReference>
<dbReference type="GO" id="GO:0046872">
    <property type="term" value="F:metal ion binding"/>
    <property type="evidence" value="ECO:0007669"/>
    <property type="project" value="UniProtKB-KW"/>
</dbReference>
<evidence type="ECO:0000256" key="7">
    <source>
        <dbReference type="ARBA" id="ARBA00022840"/>
    </source>
</evidence>
<comment type="catalytic activity">
    <reaction evidence="11 13">
        <text>UTP + L-glutamine + ATP + H2O = CTP + L-glutamate + ADP + phosphate + 2 H(+)</text>
        <dbReference type="Rhea" id="RHEA:26426"/>
        <dbReference type="ChEBI" id="CHEBI:15377"/>
        <dbReference type="ChEBI" id="CHEBI:15378"/>
        <dbReference type="ChEBI" id="CHEBI:29985"/>
        <dbReference type="ChEBI" id="CHEBI:30616"/>
        <dbReference type="ChEBI" id="CHEBI:37563"/>
        <dbReference type="ChEBI" id="CHEBI:43474"/>
        <dbReference type="ChEBI" id="CHEBI:46398"/>
        <dbReference type="ChEBI" id="CHEBI:58359"/>
        <dbReference type="ChEBI" id="CHEBI:456216"/>
        <dbReference type="EC" id="6.3.4.2"/>
    </reaction>
</comment>
<dbReference type="FunFam" id="3.40.50.880:FF:000002">
    <property type="entry name" value="CTP synthase"/>
    <property type="match status" value="1"/>
</dbReference>
<dbReference type="GO" id="GO:0042802">
    <property type="term" value="F:identical protein binding"/>
    <property type="evidence" value="ECO:0007669"/>
    <property type="project" value="TreeGrafter"/>
</dbReference>
<evidence type="ECO:0000256" key="2">
    <source>
        <dbReference type="ARBA" id="ARBA00007533"/>
    </source>
</evidence>
<evidence type="ECO:0000259" key="15">
    <source>
        <dbReference type="Pfam" id="PF06418"/>
    </source>
</evidence>
<dbReference type="GO" id="GO:0019856">
    <property type="term" value="P:pyrimidine nucleobase biosynthetic process"/>
    <property type="evidence" value="ECO:0007669"/>
    <property type="project" value="TreeGrafter"/>
</dbReference>
<evidence type="ECO:0000256" key="5">
    <source>
        <dbReference type="ARBA" id="ARBA00022723"/>
    </source>
</evidence>
<dbReference type="PROSITE" id="PS51273">
    <property type="entry name" value="GATASE_TYPE_1"/>
    <property type="match status" value="1"/>
</dbReference>
<dbReference type="GO" id="GO:0005524">
    <property type="term" value="F:ATP binding"/>
    <property type="evidence" value="ECO:0007669"/>
    <property type="project" value="UniProtKB-KW"/>
</dbReference>
<name>A0A1X0NWU9_9TRYP</name>
<sequence>MAARNLSTGSSYYLPSPMMRSLDAGESVKFIVVTGGVCSSLGKGVTTSATGALLRAQGYRVCSIKIDPYINMDAGLMSPYEHGEVYVLEDGGEVDLDLGNYERWMSVHLRRDHNITTGKVFQKLISKERSGGFLGKTVQLVPHFTNEVVDQIFEVCQEAVCEGGKRPEICLIELGGTVGDMESQPFVEALRRLRYSIPPQDFCLMHTTYLPVFGGSQKTKPTQHSSRTLLSLGLQPDFLICRSEERLAKEVREKLSNQCGVQLCDIIGAPNVDCLYDIPVEFTNEGLINRILHKLRLSPKVPPLDVPTYDTFVKYTKILRDMSNPVVRIAFVGKYVGGGGDAYFSVLQCFEHCQIALGVRLDILYIESEDLEGPNADEAKQAILECDGIFVPGGFGVRGVDGKCIAVELARTHNIPYFGVCLGMQVALIEYCRNVLGWKDANSEEFNPSSTHQIVRIMDCDRTSMGANMHLGARAVHIVEPSSRLSKIYSGAPVVVERHRHRYEVNTTYVENLRSAGVVISGVSDPQFGPQCRVEAVELPANRFFLAVQYHPEFVSSPMDPSPPYVAFMAAAARKEYTWPETCAARRVKVPTVLTHREVVSK</sequence>
<dbReference type="Gene3D" id="3.40.50.880">
    <property type="match status" value="1"/>
</dbReference>
<dbReference type="CDD" id="cd03113">
    <property type="entry name" value="CTPS_N"/>
    <property type="match status" value="1"/>
</dbReference>
<comment type="function">
    <text evidence="13">Catalyzes the ATP-dependent amination of UTP to CTP with either L-glutamine or ammonia as the source of nitrogen.</text>
</comment>
<dbReference type="Proteomes" id="UP000192257">
    <property type="component" value="Unassembled WGS sequence"/>
</dbReference>
<dbReference type="EC" id="6.3.4.2" evidence="3 13"/>
<dbReference type="EMBL" id="NBCO01000014">
    <property type="protein sequence ID" value="ORC89028.1"/>
    <property type="molecule type" value="Genomic_DNA"/>
</dbReference>
<dbReference type="RefSeq" id="XP_028883094.1">
    <property type="nucleotide sequence ID" value="XM_029025684.1"/>
</dbReference>
<evidence type="ECO:0000256" key="9">
    <source>
        <dbReference type="ARBA" id="ARBA00022962"/>
    </source>
</evidence>
<dbReference type="Gene3D" id="3.40.50.300">
    <property type="entry name" value="P-loop containing nucleotide triphosphate hydrolases"/>
    <property type="match status" value="1"/>
</dbReference>
<dbReference type="FunFam" id="3.40.50.300:FF:000009">
    <property type="entry name" value="CTP synthase"/>
    <property type="match status" value="1"/>
</dbReference>
<dbReference type="InterPro" id="IPR017926">
    <property type="entry name" value="GATASE"/>
</dbReference>
<organism evidence="16 17">
    <name type="scientific">Trypanosoma theileri</name>
    <dbReference type="NCBI Taxonomy" id="67003"/>
    <lineage>
        <taxon>Eukaryota</taxon>
        <taxon>Discoba</taxon>
        <taxon>Euglenozoa</taxon>
        <taxon>Kinetoplastea</taxon>
        <taxon>Metakinetoplastina</taxon>
        <taxon>Trypanosomatida</taxon>
        <taxon>Trypanosomatidae</taxon>
        <taxon>Trypanosoma</taxon>
    </lineage>
</organism>
<keyword evidence="10 13" id="KW-0665">Pyrimidine biosynthesis</keyword>
<reference evidence="16 17" key="1">
    <citation type="submission" date="2017-03" db="EMBL/GenBank/DDBJ databases">
        <title>An alternative strategy for trypanosome survival in the mammalian bloodstream revealed through genome and transcriptome analysis of the ubiquitous bovine parasite Trypanosoma (Megatrypanum) theileri.</title>
        <authorList>
            <person name="Kelly S."/>
            <person name="Ivens A."/>
            <person name="Mott A."/>
            <person name="O'Neill E."/>
            <person name="Emms D."/>
            <person name="Macleod O."/>
            <person name="Voorheis P."/>
            <person name="Matthews J."/>
            <person name="Matthews K."/>
            <person name="Carrington M."/>
        </authorList>
    </citation>
    <scope>NUCLEOTIDE SEQUENCE [LARGE SCALE GENOMIC DNA]</scope>
    <source>
        <strain evidence="16">Edinburgh</strain>
    </source>
</reference>
<keyword evidence="5" id="KW-0479">Metal-binding</keyword>
<gene>
    <name evidence="16" type="ORF">TM35_000142390</name>
</gene>
<dbReference type="AlphaFoldDB" id="A0A1X0NWU9"/>
<dbReference type="GO" id="GO:0003883">
    <property type="term" value="F:CTP synthase activity"/>
    <property type="evidence" value="ECO:0007669"/>
    <property type="project" value="UniProtKB-UniRule"/>
</dbReference>